<proteinExistence type="predicted"/>
<protein>
    <submittedName>
        <fullName evidence="1">Uncharacterized protein</fullName>
    </submittedName>
</protein>
<gene>
    <name evidence="1" type="ORF">TGEB3V08_LOCUS11295</name>
</gene>
<accession>A0A7R9KB76</accession>
<sequence length="96" mass="10948">MASNGKSDSTDIELSFTDEEIMALKYIGVSENEVRDAVRIIQDWIRQQPHLPECAELYRIGSDNNLTFLNVLLYRIGSDNNLTFLNVLVSNDRKIS</sequence>
<name>A0A7R9KB76_TIMGE</name>
<dbReference type="EMBL" id="OE849094">
    <property type="protein sequence ID" value="CAD7613666.1"/>
    <property type="molecule type" value="Genomic_DNA"/>
</dbReference>
<reference evidence="1" key="1">
    <citation type="submission" date="2020-11" db="EMBL/GenBank/DDBJ databases">
        <authorList>
            <person name="Tran Van P."/>
        </authorList>
    </citation>
    <scope>NUCLEOTIDE SEQUENCE</scope>
</reference>
<dbReference type="AlphaFoldDB" id="A0A7R9KB76"/>
<evidence type="ECO:0000313" key="1">
    <source>
        <dbReference type="EMBL" id="CAD7613666.1"/>
    </source>
</evidence>
<organism evidence="1">
    <name type="scientific">Timema genevievae</name>
    <name type="common">Walking stick</name>
    <dbReference type="NCBI Taxonomy" id="629358"/>
    <lineage>
        <taxon>Eukaryota</taxon>
        <taxon>Metazoa</taxon>
        <taxon>Ecdysozoa</taxon>
        <taxon>Arthropoda</taxon>
        <taxon>Hexapoda</taxon>
        <taxon>Insecta</taxon>
        <taxon>Pterygota</taxon>
        <taxon>Neoptera</taxon>
        <taxon>Polyneoptera</taxon>
        <taxon>Phasmatodea</taxon>
        <taxon>Timematodea</taxon>
        <taxon>Timematoidea</taxon>
        <taxon>Timematidae</taxon>
        <taxon>Timema</taxon>
    </lineage>
</organism>